<dbReference type="InterPro" id="IPR000073">
    <property type="entry name" value="AB_hydrolase_1"/>
</dbReference>
<dbReference type="Proteomes" id="UP000321820">
    <property type="component" value="Chromosome"/>
</dbReference>
<organism evidence="2 3">
    <name type="scientific">Terriglobus albidus</name>
    <dbReference type="NCBI Taxonomy" id="1592106"/>
    <lineage>
        <taxon>Bacteria</taxon>
        <taxon>Pseudomonadati</taxon>
        <taxon>Acidobacteriota</taxon>
        <taxon>Terriglobia</taxon>
        <taxon>Terriglobales</taxon>
        <taxon>Acidobacteriaceae</taxon>
        <taxon>Terriglobus</taxon>
    </lineage>
</organism>
<dbReference type="GO" id="GO:0047570">
    <property type="term" value="F:3-oxoadipate enol-lactonase activity"/>
    <property type="evidence" value="ECO:0007669"/>
    <property type="project" value="UniProtKB-EC"/>
</dbReference>
<feature type="domain" description="AB hydrolase-1" evidence="1">
    <location>
        <begin position="22"/>
        <end position="244"/>
    </location>
</feature>
<gene>
    <name evidence="2" type="primary">pcaD</name>
    <name evidence="2" type="ORF">FTW19_18205</name>
</gene>
<keyword evidence="3" id="KW-1185">Reference proteome</keyword>
<keyword evidence="2" id="KW-0378">Hydrolase</keyword>
<dbReference type="PANTHER" id="PTHR43433:SF5">
    <property type="entry name" value="AB HYDROLASE-1 DOMAIN-CONTAINING PROTEIN"/>
    <property type="match status" value="1"/>
</dbReference>
<dbReference type="GO" id="GO:0042952">
    <property type="term" value="P:beta-ketoadipate pathway"/>
    <property type="evidence" value="ECO:0007669"/>
    <property type="project" value="InterPro"/>
</dbReference>
<dbReference type="SUPFAM" id="SSF53474">
    <property type="entry name" value="alpha/beta-Hydrolases"/>
    <property type="match status" value="1"/>
</dbReference>
<dbReference type="AlphaFoldDB" id="A0A5B9EHC4"/>
<dbReference type="RefSeq" id="WP_147649017.1">
    <property type="nucleotide sequence ID" value="NZ_CP042806.1"/>
</dbReference>
<name>A0A5B9EHC4_9BACT</name>
<dbReference type="EMBL" id="CP042806">
    <property type="protein sequence ID" value="QEE29747.1"/>
    <property type="molecule type" value="Genomic_DNA"/>
</dbReference>
<dbReference type="InterPro" id="IPR029058">
    <property type="entry name" value="AB_hydrolase_fold"/>
</dbReference>
<dbReference type="Pfam" id="PF00561">
    <property type="entry name" value="Abhydrolase_1"/>
    <property type="match status" value="1"/>
</dbReference>
<dbReference type="KEGG" id="talb:FTW19_18205"/>
<dbReference type="EC" id="3.1.1.24" evidence="2"/>
<dbReference type="InterPro" id="IPR050471">
    <property type="entry name" value="AB_hydrolase"/>
</dbReference>
<proteinExistence type="predicted"/>
<accession>A0A5B9EHC4</accession>
<evidence type="ECO:0000313" key="2">
    <source>
        <dbReference type="EMBL" id="QEE29747.1"/>
    </source>
</evidence>
<dbReference type="Gene3D" id="3.40.50.1820">
    <property type="entry name" value="alpha/beta hydrolase"/>
    <property type="match status" value="1"/>
</dbReference>
<reference evidence="2 3" key="1">
    <citation type="submission" date="2019-08" db="EMBL/GenBank/DDBJ databases">
        <title>Complete genome sequence of Terriglobus albidus strain ORNL.</title>
        <authorList>
            <person name="Podar M."/>
        </authorList>
    </citation>
    <scope>NUCLEOTIDE SEQUENCE [LARGE SCALE GENOMIC DNA]</scope>
    <source>
        <strain evidence="2 3">ORNL</strain>
    </source>
</reference>
<evidence type="ECO:0000259" key="1">
    <source>
        <dbReference type="Pfam" id="PF00561"/>
    </source>
</evidence>
<dbReference type="InterPro" id="IPR026968">
    <property type="entry name" value="PcaD/CatD"/>
</dbReference>
<dbReference type="OrthoDB" id="252464at2"/>
<evidence type="ECO:0000313" key="3">
    <source>
        <dbReference type="Proteomes" id="UP000321820"/>
    </source>
</evidence>
<dbReference type="NCBIfam" id="TIGR02427">
    <property type="entry name" value="protocat_pcaD"/>
    <property type="match status" value="1"/>
</dbReference>
<dbReference type="PRINTS" id="PR00111">
    <property type="entry name" value="ABHYDROLASE"/>
</dbReference>
<dbReference type="PANTHER" id="PTHR43433">
    <property type="entry name" value="HYDROLASE, ALPHA/BETA FOLD FAMILY PROTEIN"/>
    <property type="match status" value="1"/>
</dbReference>
<sequence>MLVQLGSGETIYYEAAGPEGAPAIVFSHSLGQGTYLWGAQAEYFSRSFRTVVYEQRGFGRSGSQKPPNTLAGMGNDVLALMDHLRIAKAHFCGISIGGMVGQWLGVNAADRIEKLVLSNTAAKIGTAEFWQKRAEDTRLAGVEQFLPGSAERWLTADFRAEHPEVVPELENSVRSSSIAGYAAGCEVLATTDLRESVNQIKLPVLCIAGNEDPTTPPADQKFLVEQIPSARYLELPSGHLSCINRSGLWNAAVMEFLSN</sequence>
<protein>
    <submittedName>
        <fullName evidence="2">3-oxoadipate enol-lactonase</fullName>
        <ecNumber evidence="2">3.1.1.24</ecNumber>
    </submittedName>
</protein>